<dbReference type="EMBL" id="JAENHO010000012">
    <property type="protein sequence ID" value="MBL7259751.1"/>
    <property type="molecule type" value="Genomic_DNA"/>
</dbReference>
<proteinExistence type="predicted"/>
<dbReference type="RefSeq" id="WP_202996457.1">
    <property type="nucleotide sequence ID" value="NZ_JAENHO010000012.1"/>
</dbReference>
<dbReference type="Proteomes" id="UP000598996">
    <property type="component" value="Unassembled WGS sequence"/>
</dbReference>
<name>A0ABS1VZ30_9ACTN</name>
<protein>
    <submittedName>
        <fullName evidence="2">Uncharacterized protein</fullName>
    </submittedName>
</protein>
<keyword evidence="3" id="KW-1185">Reference proteome</keyword>
<comment type="caution">
    <text evidence="2">The sequence shown here is derived from an EMBL/GenBank/DDBJ whole genome shotgun (WGS) entry which is preliminary data.</text>
</comment>
<evidence type="ECO:0000313" key="3">
    <source>
        <dbReference type="Proteomes" id="UP000598996"/>
    </source>
</evidence>
<reference evidence="2 3" key="1">
    <citation type="submission" date="2021-01" db="EMBL/GenBank/DDBJ databases">
        <title>Actinoplanes sp. nov. LDG1-01 isolated from lichen.</title>
        <authorList>
            <person name="Saeng-In P."/>
            <person name="Phongsopitanun W."/>
            <person name="Kanchanasin P."/>
            <person name="Yuki M."/>
            <person name="Kudo T."/>
            <person name="Ohkuma M."/>
            <person name="Tanasupawat S."/>
        </authorList>
    </citation>
    <scope>NUCLEOTIDE SEQUENCE [LARGE SCALE GENOMIC DNA]</scope>
    <source>
        <strain evidence="2 3">LDG1-01</strain>
    </source>
</reference>
<evidence type="ECO:0000256" key="1">
    <source>
        <dbReference type="SAM" id="MobiDB-lite"/>
    </source>
</evidence>
<sequence>MSEPTPEVRFIEEFNLRIVQMVKELDDQQFLTLIRAPGRNPLLRLADADQQQQQQQQQGAARPIRE</sequence>
<accession>A0ABS1VZ30</accession>
<organism evidence="2 3">
    <name type="scientific">Paractinoplanes lichenicola</name>
    <dbReference type="NCBI Taxonomy" id="2802976"/>
    <lineage>
        <taxon>Bacteria</taxon>
        <taxon>Bacillati</taxon>
        <taxon>Actinomycetota</taxon>
        <taxon>Actinomycetes</taxon>
        <taxon>Micromonosporales</taxon>
        <taxon>Micromonosporaceae</taxon>
        <taxon>Paractinoplanes</taxon>
    </lineage>
</organism>
<evidence type="ECO:0000313" key="2">
    <source>
        <dbReference type="EMBL" id="MBL7259751.1"/>
    </source>
</evidence>
<feature type="region of interest" description="Disordered" evidence="1">
    <location>
        <begin position="44"/>
        <end position="66"/>
    </location>
</feature>
<gene>
    <name evidence="2" type="ORF">JKJ07_36075</name>
</gene>